<dbReference type="AlphaFoldDB" id="A0A0B5D5Z9"/>
<keyword evidence="2" id="KW-1185">Reference proteome</keyword>
<protein>
    <submittedName>
        <fullName evidence="1">Uncharacterized protein</fullName>
    </submittedName>
</protein>
<organism evidence="1 2">
    <name type="scientific">Corynebacterium humireducens NBRC 106098 = DSM 45392</name>
    <dbReference type="NCBI Taxonomy" id="1223515"/>
    <lineage>
        <taxon>Bacteria</taxon>
        <taxon>Bacillati</taxon>
        <taxon>Actinomycetota</taxon>
        <taxon>Actinomycetes</taxon>
        <taxon>Mycobacteriales</taxon>
        <taxon>Corynebacteriaceae</taxon>
        <taxon>Corynebacterium</taxon>
    </lineage>
</organism>
<evidence type="ECO:0000313" key="1">
    <source>
        <dbReference type="EMBL" id="AJE32547.1"/>
    </source>
</evidence>
<evidence type="ECO:0000313" key="2">
    <source>
        <dbReference type="Proteomes" id="UP000031524"/>
    </source>
</evidence>
<name>A0A0B5D5Z9_9CORY</name>
<gene>
    <name evidence="1" type="ORF">B842_03470</name>
</gene>
<dbReference type="HOGENOM" id="CLU_2301064_0_0_11"/>
<sequence>MRATHTFEGVPTYHDEHRAELTDELLAALPDKELLDLVEEIEQDPKDPGTFTVHFLWTGQVDACEDTYEQAALEAMQDDGYPTDHFTCDHDYSEFQGTER</sequence>
<proteinExistence type="predicted"/>
<dbReference type="STRING" id="1223515.B842_03470"/>
<dbReference type="KEGG" id="chm:B842_03470"/>
<accession>A0A0B5D5Z9</accession>
<reference evidence="1 2" key="1">
    <citation type="submission" date="2013-04" db="EMBL/GenBank/DDBJ databases">
        <title>Complete genome sequence of Corynebacterium humireducens DSM 45392(T), isolated from a wastewater-fed microbial fuel cell.</title>
        <authorList>
            <person name="Ruckert C."/>
            <person name="Albersmeier A."/>
            <person name="Kalinowski J."/>
        </authorList>
    </citation>
    <scope>NUCLEOTIDE SEQUENCE [LARGE SCALE GENOMIC DNA]</scope>
    <source>
        <strain evidence="2">MFC-5</strain>
    </source>
</reference>
<dbReference type="EMBL" id="CP005286">
    <property type="protein sequence ID" value="AJE32547.1"/>
    <property type="molecule type" value="Genomic_DNA"/>
</dbReference>
<dbReference type="Proteomes" id="UP000031524">
    <property type="component" value="Chromosome"/>
</dbReference>